<dbReference type="KEGG" id="pms:KNP414_02328"/>
<reference evidence="12 13" key="2">
    <citation type="journal article" date="2013" name="Genome Announc.">
        <title>Genome Sequence of Growth-Improving Paenibacillus mucilaginosus Strain KNP414.</title>
        <authorList>
            <person name="Lu J.J."/>
            <person name="Wang J.F."/>
            <person name="Hu X.F."/>
        </authorList>
    </citation>
    <scope>NUCLEOTIDE SEQUENCE [LARGE SCALE GENOMIC DNA]</scope>
    <source>
        <strain evidence="12 13">KNP414</strain>
    </source>
</reference>
<proteinExistence type="predicted"/>
<keyword evidence="6" id="KW-0547">Nucleotide-binding</keyword>
<evidence type="ECO:0000256" key="8">
    <source>
        <dbReference type="ARBA" id="ARBA00022840"/>
    </source>
</evidence>
<dbReference type="Gene3D" id="3.30.565.10">
    <property type="entry name" value="Histidine kinase-like ATPase, C-terminal domain"/>
    <property type="match status" value="1"/>
</dbReference>
<dbReference type="EC" id="2.7.13.3" evidence="3"/>
<dbReference type="InterPro" id="IPR005467">
    <property type="entry name" value="His_kinase_dom"/>
</dbReference>
<keyword evidence="10" id="KW-1133">Transmembrane helix</keyword>
<evidence type="ECO:0000313" key="13">
    <source>
        <dbReference type="Proteomes" id="UP000006620"/>
    </source>
</evidence>
<reference evidence="13" key="1">
    <citation type="submission" date="2011-06" db="EMBL/GenBank/DDBJ databases">
        <title>Complete genome sequence of Paenibacillus mucilaginosus KNP414.</title>
        <authorList>
            <person name="Wang J."/>
            <person name="Hu S."/>
            <person name="Hu X."/>
            <person name="Zhang B."/>
            <person name="Dong D."/>
            <person name="Zhang S."/>
            <person name="Zhao K."/>
            <person name="Wu D."/>
        </authorList>
    </citation>
    <scope>NUCLEOTIDE SEQUENCE [LARGE SCALE GENOMIC DNA]</scope>
    <source>
        <strain evidence="13">KNP414</strain>
    </source>
</reference>
<evidence type="ECO:0000256" key="10">
    <source>
        <dbReference type="SAM" id="Phobius"/>
    </source>
</evidence>
<feature type="transmembrane region" description="Helical" evidence="10">
    <location>
        <begin position="38"/>
        <end position="56"/>
    </location>
</feature>
<dbReference type="Pfam" id="PF00512">
    <property type="entry name" value="HisKA"/>
    <property type="match status" value="1"/>
</dbReference>
<dbReference type="InterPro" id="IPR050736">
    <property type="entry name" value="Sensor_HK_Regulatory"/>
</dbReference>
<dbReference type="GO" id="GO:0005886">
    <property type="term" value="C:plasma membrane"/>
    <property type="evidence" value="ECO:0007669"/>
    <property type="project" value="UniProtKB-SubCell"/>
</dbReference>
<sequence>MKRNEGLLPLLQLTAAGGLLFAEAGGWDWNGPAGLLRGALWAVVVTVSLLLLRSSLRYTARLKGLTAELHRVLAGHGGARLLAGGDAVWNEAVFAVNGLIERLAEVQARSIRSEAARQSLLANISHDIRTPLTSMIGYVDALRDGMAPTPGEREEYVATLSRKAYALKRLVDETFHLAKLDADDLPLRPEPLDFAEEAREALISRLPELQKRGIELQVRLPEEGCRITADRLSLQRILSNLLENALRYGGEGGVLGVELAAEDGEYRLQVWDRGPGIPAEELPHIFERSYRGDRSRSSRDGGSGLGLAIARALAEKNGGRLRAESEPGVRTVFMLALRRAEQP</sequence>
<accession>F8F7Y5</accession>
<dbReference type="InterPro" id="IPR003594">
    <property type="entry name" value="HATPase_dom"/>
</dbReference>
<evidence type="ECO:0000256" key="3">
    <source>
        <dbReference type="ARBA" id="ARBA00012438"/>
    </source>
</evidence>
<name>F8F7Y5_PAEMK</name>
<dbReference type="InterPro" id="IPR003661">
    <property type="entry name" value="HisK_dim/P_dom"/>
</dbReference>
<evidence type="ECO:0000259" key="11">
    <source>
        <dbReference type="PROSITE" id="PS50109"/>
    </source>
</evidence>
<dbReference type="SMART" id="SM00388">
    <property type="entry name" value="HisKA"/>
    <property type="match status" value="1"/>
</dbReference>
<evidence type="ECO:0000256" key="6">
    <source>
        <dbReference type="ARBA" id="ARBA00022741"/>
    </source>
</evidence>
<keyword evidence="5" id="KW-0808">Transferase</keyword>
<dbReference type="CDD" id="cd00082">
    <property type="entry name" value="HisKA"/>
    <property type="match status" value="1"/>
</dbReference>
<comment type="catalytic activity">
    <reaction evidence="1">
        <text>ATP + protein L-histidine = ADP + protein N-phospho-L-histidine.</text>
        <dbReference type="EC" id="2.7.13.3"/>
    </reaction>
</comment>
<dbReference type="Pfam" id="PF02518">
    <property type="entry name" value="HATPase_c"/>
    <property type="match status" value="1"/>
</dbReference>
<dbReference type="Gene3D" id="1.10.287.130">
    <property type="match status" value="1"/>
</dbReference>
<evidence type="ECO:0000256" key="5">
    <source>
        <dbReference type="ARBA" id="ARBA00022679"/>
    </source>
</evidence>
<keyword evidence="9" id="KW-0902">Two-component regulatory system</keyword>
<evidence type="ECO:0000256" key="2">
    <source>
        <dbReference type="ARBA" id="ARBA00004651"/>
    </source>
</evidence>
<keyword evidence="10" id="KW-0472">Membrane</keyword>
<dbReference type="SMART" id="SM00387">
    <property type="entry name" value="HATPase_c"/>
    <property type="match status" value="1"/>
</dbReference>
<evidence type="ECO:0000256" key="7">
    <source>
        <dbReference type="ARBA" id="ARBA00022777"/>
    </source>
</evidence>
<dbReference type="GO" id="GO:0000155">
    <property type="term" value="F:phosphorelay sensor kinase activity"/>
    <property type="evidence" value="ECO:0007669"/>
    <property type="project" value="InterPro"/>
</dbReference>
<dbReference type="FunFam" id="3.30.565.10:FF:000006">
    <property type="entry name" value="Sensor histidine kinase WalK"/>
    <property type="match status" value="1"/>
</dbReference>
<dbReference type="HOGENOM" id="CLU_000445_89_3_9"/>
<dbReference type="PRINTS" id="PR00344">
    <property type="entry name" value="BCTRLSENSOR"/>
</dbReference>
<dbReference type="CDD" id="cd00075">
    <property type="entry name" value="HATPase"/>
    <property type="match status" value="1"/>
</dbReference>
<dbReference type="PANTHER" id="PTHR43711:SF1">
    <property type="entry name" value="HISTIDINE KINASE 1"/>
    <property type="match status" value="1"/>
</dbReference>
<organism evidence="12 13">
    <name type="scientific">Paenibacillus mucilaginosus (strain KNP414)</name>
    <dbReference type="NCBI Taxonomy" id="1036673"/>
    <lineage>
        <taxon>Bacteria</taxon>
        <taxon>Bacillati</taxon>
        <taxon>Bacillota</taxon>
        <taxon>Bacilli</taxon>
        <taxon>Bacillales</taxon>
        <taxon>Paenibacillaceae</taxon>
        <taxon>Paenibacillus</taxon>
    </lineage>
</organism>
<comment type="subcellular location">
    <subcellularLocation>
        <location evidence="2">Cell membrane</location>
        <topology evidence="2">Multi-pass membrane protein</topology>
    </subcellularLocation>
</comment>
<dbReference type="InterPro" id="IPR036097">
    <property type="entry name" value="HisK_dim/P_sf"/>
</dbReference>
<protein>
    <recommendedName>
        <fullName evidence="3">histidine kinase</fullName>
        <ecNumber evidence="3">2.7.13.3</ecNumber>
    </recommendedName>
</protein>
<dbReference type="GO" id="GO:0005524">
    <property type="term" value="F:ATP binding"/>
    <property type="evidence" value="ECO:0007669"/>
    <property type="project" value="UniProtKB-KW"/>
</dbReference>
<dbReference type="AlphaFoldDB" id="F8F7Y5"/>
<gene>
    <name evidence="12" type="ordered locus">KNP414_02328</name>
</gene>
<dbReference type="InterPro" id="IPR004358">
    <property type="entry name" value="Sig_transdc_His_kin-like_C"/>
</dbReference>
<keyword evidence="8" id="KW-0067">ATP-binding</keyword>
<dbReference type="Proteomes" id="UP000006620">
    <property type="component" value="Chromosome"/>
</dbReference>
<keyword evidence="4" id="KW-0597">Phosphoprotein</keyword>
<evidence type="ECO:0000256" key="1">
    <source>
        <dbReference type="ARBA" id="ARBA00000085"/>
    </source>
</evidence>
<dbReference type="EMBL" id="CP002869">
    <property type="protein sequence ID" value="AEI40889.1"/>
    <property type="molecule type" value="Genomic_DNA"/>
</dbReference>
<dbReference type="InterPro" id="IPR036890">
    <property type="entry name" value="HATPase_C_sf"/>
</dbReference>
<dbReference type="PROSITE" id="PS50109">
    <property type="entry name" value="HIS_KIN"/>
    <property type="match status" value="1"/>
</dbReference>
<dbReference type="RefSeq" id="WP_013916050.1">
    <property type="nucleotide sequence ID" value="NC_015690.1"/>
</dbReference>
<feature type="domain" description="Histidine kinase" evidence="11">
    <location>
        <begin position="123"/>
        <end position="341"/>
    </location>
</feature>
<evidence type="ECO:0000256" key="9">
    <source>
        <dbReference type="ARBA" id="ARBA00023012"/>
    </source>
</evidence>
<dbReference type="SUPFAM" id="SSF55874">
    <property type="entry name" value="ATPase domain of HSP90 chaperone/DNA topoisomerase II/histidine kinase"/>
    <property type="match status" value="1"/>
</dbReference>
<keyword evidence="10" id="KW-0812">Transmembrane</keyword>
<evidence type="ECO:0000313" key="12">
    <source>
        <dbReference type="EMBL" id="AEI40889.1"/>
    </source>
</evidence>
<dbReference type="PANTHER" id="PTHR43711">
    <property type="entry name" value="TWO-COMPONENT HISTIDINE KINASE"/>
    <property type="match status" value="1"/>
</dbReference>
<evidence type="ECO:0000256" key="4">
    <source>
        <dbReference type="ARBA" id="ARBA00022553"/>
    </source>
</evidence>
<dbReference type="SUPFAM" id="SSF47384">
    <property type="entry name" value="Homodimeric domain of signal transducing histidine kinase"/>
    <property type="match status" value="1"/>
</dbReference>
<dbReference type="PATRIC" id="fig|1036673.3.peg.2097"/>
<keyword evidence="7 12" id="KW-0418">Kinase</keyword>